<accession>A0AAP0K399</accession>
<dbReference type="AlphaFoldDB" id="A0AAP0K399"/>
<name>A0AAP0K399_9MAGN</name>
<feature type="region of interest" description="Disordered" evidence="1">
    <location>
        <begin position="475"/>
        <end position="541"/>
    </location>
</feature>
<feature type="compositionally biased region" description="Low complexity" evidence="1">
    <location>
        <begin position="510"/>
        <end position="524"/>
    </location>
</feature>
<feature type="compositionally biased region" description="Polar residues" evidence="1">
    <location>
        <begin position="478"/>
        <end position="500"/>
    </location>
</feature>
<dbReference type="InterPro" id="IPR004252">
    <property type="entry name" value="Probable_transposase_24"/>
</dbReference>
<evidence type="ECO:0000256" key="1">
    <source>
        <dbReference type="SAM" id="MobiDB-lite"/>
    </source>
</evidence>
<organism evidence="2 3">
    <name type="scientific">Stephania japonica</name>
    <dbReference type="NCBI Taxonomy" id="461633"/>
    <lineage>
        <taxon>Eukaryota</taxon>
        <taxon>Viridiplantae</taxon>
        <taxon>Streptophyta</taxon>
        <taxon>Embryophyta</taxon>
        <taxon>Tracheophyta</taxon>
        <taxon>Spermatophyta</taxon>
        <taxon>Magnoliopsida</taxon>
        <taxon>Ranunculales</taxon>
        <taxon>Menispermaceae</taxon>
        <taxon>Menispermoideae</taxon>
        <taxon>Cissampelideae</taxon>
        <taxon>Stephania</taxon>
    </lineage>
</organism>
<feature type="compositionally biased region" description="Polar residues" evidence="1">
    <location>
        <begin position="404"/>
        <end position="413"/>
    </location>
</feature>
<proteinExistence type="predicted"/>
<feature type="region of interest" description="Disordered" evidence="1">
    <location>
        <begin position="399"/>
        <end position="449"/>
    </location>
</feature>
<protein>
    <submittedName>
        <fullName evidence="2">Uncharacterized protein</fullName>
    </submittedName>
</protein>
<sequence>MNLTEQELDQWIEQRDQEAEEEIKSILQKISAETMSAIPLLSVEVNEVTPIEDYWSEPEEIIEVSLYEPDISIAQNEADEVEKEIYVILERSEELQKESKEDQPLVLVEPPILPCLPVKFTKGVVIKERSQIFYTAETFVSADHDLIDSYVLEVPDELLHLKEGMYDELPKAIDAPFVVDISKGEGITLVFESARVHSLILILNLEDKVRDKFGDVLVDEAHSVEAHLVAVEAALIEADREAEGALRERRELLGPTCELAAPTPLLHHPVPSSPPSRPLFPAVVPTGGCSVVVVVTFSPPLITLCHCHFGPLRHHRLYPASSPLLRHHCLCSDRIFLRLCSSIVTSAPQHSAINGASTLARISQTVDQDLDQGMALHQVSGKAVVSRLRLVEGVSRTYAAPPSSRGSYSSNTPERGLALSRPPPPSVIRRPAIRPAPFGPPSRPASRPRLTEGTLDLRRDALSPPTEQLISTGLAELTSMTRPSQNSTPSSSAHHYTPSSYAGGMSAGATHDSPSSSTHPSTPSFAPRHLPNVKMPHDPTSPPELIGEMDSVKAPIYGVAPCYSLHPFDVCAWKMTNTFKKGECPIYVTEEAWRRYVEYWESDDFKARSKIASSNRRTEKGGPGTGMSKHTGGSIPFLVHEERLSKELGRDCTPLELYLHMHTKKHDGQTFIDARSERVNAEIQRMREEMSQSAEEAGDDPHVDETDLYYKVVGVDHKGRSMRGGHPGASSFHPPPPCLPSRPPLRPPHQETLTPPTVVPTLTLDANDIYHPRMYEPEDEEQTNLPLQQEWIDAF</sequence>
<dbReference type="Pfam" id="PF03004">
    <property type="entry name" value="Transposase_24"/>
    <property type="match status" value="1"/>
</dbReference>
<keyword evidence="3" id="KW-1185">Reference proteome</keyword>
<gene>
    <name evidence="2" type="ORF">Sjap_004442</name>
</gene>
<feature type="region of interest" description="Disordered" evidence="1">
    <location>
        <begin position="721"/>
        <end position="757"/>
    </location>
</feature>
<comment type="caution">
    <text evidence="2">The sequence shown here is derived from an EMBL/GenBank/DDBJ whole genome shotgun (WGS) entry which is preliminary data.</text>
</comment>
<evidence type="ECO:0000313" key="2">
    <source>
        <dbReference type="EMBL" id="KAK9144539.1"/>
    </source>
</evidence>
<dbReference type="Proteomes" id="UP001417504">
    <property type="component" value="Unassembled WGS sequence"/>
</dbReference>
<feature type="compositionally biased region" description="Pro residues" evidence="1">
    <location>
        <begin position="733"/>
        <end position="747"/>
    </location>
</feature>
<feature type="region of interest" description="Disordered" evidence="1">
    <location>
        <begin position="611"/>
        <end position="633"/>
    </location>
</feature>
<dbReference type="EMBL" id="JBBNAE010000002">
    <property type="protein sequence ID" value="KAK9144539.1"/>
    <property type="molecule type" value="Genomic_DNA"/>
</dbReference>
<evidence type="ECO:0000313" key="3">
    <source>
        <dbReference type="Proteomes" id="UP001417504"/>
    </source>
</evidence>
<feature type="compositionally biased region" description="Low complexity" evidence="1">
    <location>
        <begin position="427"/>
        <end position="436"/>
    </location>
</feature>
<reference evidence="2 3" key="1">
    <citation type="submission" date="2024-01" db="EMBL/GenBank/DDBJ databases">
        <title>Genome assemblies of Stephania.</title>
        <authorList>
            <person name="Yang L."/>
        </authorList>
    </citation>
    <scope>NUCLEOTIDE SEQUENCE [LARGE SCALE GENOMIC DNA]</scope>
    <source>
        <strain evidence="2">QJT</strain>
        <tissue evidence="2">Leaf</tissue>
    </source>
</reference>